<dbReference type="EMBL" id="JBDFQZ010000008">
    <property type="protein sequence ID" value="KAK9699424.1"/>
    <property type="molecule type" value="Genomic_DNA"/>
</dbReference>
<accession>A0AAW1JA54</accession>
<protein>
    <submittedName>
        <fullName evidence="2">Uncharacterized protein</fullName>
    </submittedName>
</protein>
<dbReference type="AlphaFoldDB" id="A0AAW1JA54"/>
<proteinExistence type="predicted"/>
<feature type="compositionally biased region" description="Polar residues" evidence="1">
    <location>
        <begin position="141"/>
        <end position="150"/>
    </location>
</feature>
<reference evidence="2" key="1">
    <citation type="submission" date="2024-03" db="EMBL/GenBank/DDBJ databases">
        <title>WGS assembly of Saponaria officinalis var. Norfolk2.</title>
        <authorList>
            <person name="Jenkins J."/>
            <person name="Shu S."/>
            <person name="Grimwood J."/>
            <person name="Barry K."/>
            <person name="Goodstein D."/>
            <person name="Schmutz J."/>
            <person name="Leebens-Mack J."/>
            <person name="Osbourn A."/>
        </authorList>
    </citation>
    <scope>NUCLEOTIDE SEQUENCE [LARGE SCALE GENOMIC DNA]</scope>
    <source>
        <strain evidence="2">JIC</strain>
    </source>
</reference>
<organism evidence="2 3">
    <name type="scientific">Saponaria officinalis</name>
    <name type="common">Common soapwort</name>
    <name type="synonym">Lychnis saponaria</name>
    <dbReference type="NCBI Taxonomy" id="3572"/>
    <lineage>
        <taxon>Eukaryota</taxon>
        <taxon>Viridiplantae</taxon>
        <taxon>Streptophyta</taxon>
        <taxon>Embryophyta</taxon>
        <taxon>Tracheophyta</taxon>
        <taxon>Spermatophyta</taxon>
        <taxon>Magnoliopsida</taxon>
        <taxon>eudicotyledons</taxon>
        <taxon>Gunneridae</taxon>
        <taxon>Pentapetalae</taxon>
        <taxon>Caryophyllales</taxon>
        <taxon>Caryophyllaceae</taxon>
        <taxon>Caryophylleae</taxon>
        <taxon>Saponaria</taxon>
    </lineage>
</organism>
<sequence length="215" mass="23838">MGKEEKISEEEVISKLKDDGDFDRIRLNIVRLLKLNEDLRNNISLAVKECAALNHVGAENMTARQLCDAIHDEISENVMVQISDGLWKIIRSDESIKTEITETVQSVYDKLLNPKGESPISSGERQPNVSDGEGREPPGFSLQNHTTSNHDISRSEKPGVESNLERQRESRWSNGSAKTEEDGDTSPPPGFTLQGKRKRASDGNDDDPDIPPGFG</sequence>
<dbReference type="PANTHER" id="PTHR34356:SF3">
    <property type="entry name" value="EXPRESSED PROTEIN"/>
    <property type="match status" value="1"/>
</dbReference>
<gene>
    <name evidence="2" type="ORF">RND81_08G172400</name>
</gene>
<evidence type="ECO:0000313" key="2">
    <source>
        <dbReference type="EMBL" id="KAK9699424.1"/>
    </source>
</evidence>
<comment type="caution">
    <text evidence="2">The sequence shown here is derived from an EMBL/GenBank/DDBJ whole genome shotgun (WGS) entry which is preliminary data.</text>
</comment>
<dbReference type="Proteomes" id="UP001443914">
    <property type="component" value="Unassembled WGS sequence"/>
</dbReference>
<feature type="compositionally biased region" description="Basic and acidic residues" evidence="1">
    <location>
        <begin position="151"/>
        <end position="171"/>
    </location>
</feature>
<feature type="compositionally biased region" description="Polar residues" evidence="1">
    <location>
        <begin position="119"/>
        <end position="129"/>
    </location>
</feature>
<evidence type="ECO:0000313" key="3">
    <source>
        <dbReference type="Proteomes" id="UP001443914"/>
    </source>
</evidence>
<dbReference type="PANTHER" id="PTHR34356">
    <property type="entry name" value="ANTIGENIC HEAT-STABLE PROTEIN"/>
    <property type="match status" value="1"/>
</dbReference>
<evidence type="ECO:0000256" key="1">
    <source>
        <dbReference type="SAM" id="MobiDB-lite"/>
    </source>
</evidence>
<name>A0AAW1JA54_SAPOF</name>
<keyword evidence="3" id="KW-1185">Reference proteome</keyword>
<feature type="region of interest" description="Disordered" evidence="1">
    <location>
        <begin position="112"/>
        <end position="215"/>
    </location>
</feature>